<sequence length="89" mass="9427">MILAQMSFGLSGGFWPTSFPLFQASHLLTVSMIGVLCSDYAGMVAVEAGGLRGVSTLCGIRGTTAGYRVEQPFLTTDHRQVLSLILSST</sequence>
<gene>
    <name evidence="1" type="ORF">DENOEST_3817</name>
</gene>
<keyword evidence="2" id="KW-1185">Reference proteome</keyword>
<dbReference type="AlphaFoldDB" id="A0A6S6Y214"/>
<dbReference type="EMBL" id="LR778301">
    <property type="protein sequence ID" value="CAB1370971.1"/>
    <property type="molecule type" value="Genomic_DNA"/>
</dbReference>
<evidence type="ECO:0000313" key="2">
    <source>
        <dbReference type="Proteomes" id="UP000515733"/>
    </source>
</evidence>
<organism evidence="1 2">
    <name type="scientific">Denitratisoma oestradiolicum</name>
    <dbReference type="NCBI Taxonomy" id="311182"/>
    <lineage>
        <taxon>Bacteria</taxon>
        <taxon>Pseudomonadati</taxon>
        <taxon>Pseudomonadota</taxon>
        <taxon>Betaproteobacteria</taxon>
        <taxon>Nitrosomonadales</taxon>
        <taxon>Sterolibacteriaceae</taxon>
        <taxon>Denitratisoma</taxon>
    </lineage>
</organism>
<dbReference type="KEGG" id="doe:DENOEST_3817"/>
<proteinExistence type="predicted"/>
<evidence type="ECO:0000313" key="1">
    <source>
        <dbReference type="EMBL" id="CAB1370971.1"/>
    </source>
</evidence>
<dbReference type="Proteomes" id="UP000515733">
    <property type="component" value="Chromosome"/>
</dbReference>
<protein>
    <submittedName>
        <fullName evidence="1">Uncharacterized protein</fullName>
    </submittedName>
</protein>
<accession>A0A6S6Y214</accession>
<name>A0A6S6Y214_9PROT</name>
<reference evidence="1 2" key="1">
    <citation type="submission" date="2020-03" db="EMBL/GenBank/DDBJ databases">
        <authorList>
            <consortium name="Genoscope - CEA"/>
            <person name="William W."/>
        </authorList>
    </citation>
    <scope>NUCLEOTIDE SEQUENCE [LARGE SCALE GENOMIC DNA]</scope>
    <source>
        <strain evidence="2">DSM 16959</strain>
    </source>
</reference>